<dbReference type="Proteomes" id="UP000189661">
    <property type="component" value="Chromosome"/>
</dbReference>
<evidence type="ECO:0000313" key="3">
    <source>
        <dbReference type="Proteomes" id="UP000189661"/>
    </source>
</evidence>
<keyword evidence="1" id="KW-0812">Transmembrane</keyword>
<protein>
    <recommendedName>
        <fullName evidence="4">DUF4181 domain-containing protein</fullName>
    </recommendedName>
</protein>
<gene>
    <name evidence="2" type="ORF">AJGP001_15810</name>
</gene>
<feature type="transmembrane region" description="Helical" evidence="1">
    <location>
        <begin position="42"/>
        <end position="59"/>
    </location>
</feature>
<feature type="transmembrane region" description="Helical" evidence="1">
    <location>
        <begin position="6"/>
        <end position="21"/>
    </location>
</feature>
<dbReference type="InterPro" id="IPR025441">
    <property type="entry name" value="DUF4181"/>
</dbReference>
<evidence type="ECO:0000256" key="1">
    <source>
        <dbReference type="SAM" id="Phobius"/>
    </source>
</evidence>
<reference evidence="2 3" key="1">
    <citation type="submission" date="2017-01" db="EMBL/GenBank/DDBJ databases">
        <title>Planococcus faecalis genome complete sequence.</title>
        <authorList>
            <person name="Lee P.C."/>
        </authorList>
    </citation>
    <scope>NUCLEOTIDE SEQUENCE [LARGE SCALE GENOMIC DNA]</scope>
    <source>
        <strain evidence="2 3">AJ003</strain>
    </source>
</reference>
<name>A0ABM6IXI2_9BACL</name>
<evidence type="ECO:0000313" key="2">
    <source>
        <dbReference type="EMBL" id="AQU80664.1"/>
    </source>
</evidence>
<dbReference type="EMBL" id="CP019401">
    <property type="protein sequence ID" value="AQU80664.1"/>
    <property type="molecule type" value="Genomic_DNA"/>
</dbReference>
<organism evidence="2 3">
    <name type="scientific">Planococcus faecalis</name>
    <dbReference type="NCBI Taxonomy" id="1598147"/>
    <lineage>
        <taxon>Bacteria</taxon>
        <taxon>Bacillati</taxon>
        <taxon>Bacillota</taxon>
        <taxon>Bacilli</taxon>
        <taxon>Bacillales</taxon>
        <taxon>Caryophanaceae</taxon>
        <taxon>Planococcus</taxon>
    </lineage>
</organism>
<evidence type="ECO:0008006" key="4">
    <source>
        <dbReference type="Google" id="ProtNLM"/>
    </source>
</evidence>
<keyword evidence="1" id="KW-0472">Membrane</keyword>
<feature type="transmembrane region" description="Helical" evidence="1">
    <location>
        <begin position="95"/>
        <end position="119"/>
    </location>
</feature>
<sequence length="122" mass="13833">METLILIGLGALLLFIGFLLQRIEKKHGVDRKAAPVKKIERWVGWILVTSLIVLLLLSINEVTINYINVLLFFGIVALFQTVLEWGYVRNTQRSVISLVLNLVFLLSLVGLVEVVKWTIANF</sequence>
<accession>A0ABM6IXI2</accession>
<dbReference type="Pfam" id="PF13789">
    <property type="entry name" value="DUF4181"/>
    <property type="match status" value="1"/>
</dbReference>
<feature type="transmembrane region" description="Helical" evidence="1">
    <location>
        <begin position="65"/>
        <end position="83"/>
    </location>
</feature>
<dbReference type="RefSeq" id="WP_071152741.1">
    <property type="nucleotide sequence ID" value="NZ_CP019401.1"/>
</dbReference>
<proteinExistence type="predicted"/>
<keyword evidence="3" id="KW-1185">Reference proteome</keyword>
<keyword evidence="1" id="KW-1133">Transmembrane helix</keyword>